<reference evidence="2" key="1">
    <citation type="journal article" date="2020" name="Stud. Mycol.">
        <title>101 Dothideomycetes genomes: a test case for predicting lifestyles and emergence of pathogens.</title>
        <authorList>
            <person name="Haridas S."/>
            <person name="Albert R."/>
            <person name="Binder M."/>
            <person name="Bloem J."/>
            <person name="Labutti K."/>
            <person name="Salamov A."/>
            <person name="Andreopoulos B."/>
            <person name="Baker S."/>
            <person name="Barry K."/>
            <person name="Bills G."/>
            <person name="Bluhm B."/>
            <person name="Cannon C."/>
            <person name="Castanera R."/>
            <person name="Culley D."/>
            <person name="Daum C."/>
            <person name="Ezra D."/>
            <person name="Gonzalez J."/>
            <person name="Henrissat B."/>
            <person name="Kuo A."/>
            <person name="Liang C."/>
            <person name="Lipzen A."/>
            <person name="Lutzoni F."/>
            <person name="Magnuson J."/>
            <person name="Mondo S."/>
            <person name="Nolan M."/>
            <person name="Ohm R."/>
            <person name="Pangilinan J."/>
            <person name="Park H.-J."/>
            <person name="Ramirez L."/>
            <person name="Alfaro M."/>
            <person name="Sun H."/>
            <person name="Tritt A."/>
            <person name="Yoshinaga Y."/>
            <person name="Zwiers L.-H."/>
            <person name="Turgeon B."/>
            <person name="Goodwin S."/>
            <person name="Spatafora J."/>
            <person name="Crous P."/>
            <person name="Grigoriev I."/>
        </authorList>
    </citation>
    <scope>NUCLEOTIDE SEQUENCE</scope>
    <source>
        <strain evidence="2">CBS 123094</strain>
    </source>
</reference>
<accession>A0A6A5WXS6</accession>
<keyword evidence="3" id="KW-1185">Reference proteome</keyword>
<name>A0A6A5WXS6_9PLEO</name>
<organism evidence="2 3">
    <name type="scientific">Amniculicola lignicola CBS 123094</name>
    <dbReference type="NCBI Taxonomy" id="1392246"/>
    <lineage>
        <taxon>Eukaryota</taxon>
        <taxon>Fungi</taxon>
        <taxon>Dikarya</taxon>
        <taxon>Ascomycota</taxon>
        <taxon>Pezizomycotina</taxon>
        <taxon>Dothideomycetes</taxon>
        <taxon>Pleosporomycetidae</taxon>
        <taxon>Pleosporales</taxon>
        <taxon>Amniculicolaceae</taxon>
        <taxon>Amniculicola</taxon>
    </lineage>
</organism>
<feature type="chain" id="PRO_5025544443" description="Integral membrane protein" evidence="1">
    <location>
        <begin position="28"/>
        <end position="124"/>
    </location>
</feature>
<feature type="signal peptide" evidence="1">
    <location>
        <begin position="1"/>
        <end position="27"/>
    </location>
</feature>
<keyword evidence="1" id="KW-0732">Signal</keyword>
<dbReference type="EMBL" id="ML977561">
    <property type="protein sequence ID" value="KAF2005928.1"/>
    <property type="molecule type" value="Genomic_DNA"/>
</dbReference>
<dbReference type="Proteomes" id="UP000799779">
    <property type="component" value="Unassembled WGS sequence"/>
</dbReference>
<evidence type="ECO:0008006" key="4">
    <source>
        <dbReference type="Google" id="ProtNLM"/>
    </source>
</evidence>
<protein>
    <recommendedName>
        <fullName evidence="4">Integral membrane protein</fullName>
    </recommendedName>
</protein>
<gene>
    <name evidence="2" type="ORF">P154DRAFT_456617</name>
</gene>
<proteinExistence type="predicted"/>
<dbReference type="OrthoDB" id="5399817at2759"/>
<evidence type="ECO:0000313" key="2">
    <source>
        <dbReference type="EMBL" id="KAF2005928.1"/>
    </source>
</evidence>
<sequence>MTSTNHPLLLATAALNVLLSLGHTTKGLEQFKHPTLNALPRALRGAVTAGWYEGSVFFLITGILNYKYSQTGLVDLADKTVAGLLTSLCVGAGVHYYRTGDKPTATILWVVALLQGLGAKKAAL</sequence>
<evidence type="ECO:0000313" key="3">
    <source>
        <dbReference type="Proteomes" id="UP000799779"/>
    </source>
</evidence>
<dbReference type="AlphaFoldDB" id="A0A6A5WXS6"/>
<evidence type="ECO:0000256" key="1">
    <source>
        <dbReference type="SAM" id="SignalP"/>
    </source>
</evidence>